<dbReference type="AlphaFoldDB" id="A0A9P1GC17"/>
<reference evidence="2" key="1">
    <citation type="submission" date="2022-10" db="EMBL/GenBank/DDBJ databases">
        <authorList>
            <person name="Chen Y."/>
            <person name="Dougan E. K."/>
            <person name="Chan C."/>
            <person name="Rhodes N."/>
            <person name="Thang M."/>
        </authorList>
    </citation>
    <scope>NUCLEOTIDE SEQUENCE</scope>
</reference>
<feature type="region of interest" description="Disordered" evidence="1">
    <location>
        <begin position="291"/>
        <end position="314"/>
    </location>
</feature>
<keyword evidence="4" id="KW-1185">Reference proteome</keyword>
<dbReference type="EMBL" id="CAMXCT020003591">
    <property type="protein sequence ID" value="CAL1158651.1"/>
    <property type="molecule type" value="Genomic_DNA"/>
</dbReference>
<gene>
    <name evidence="2" type="ORF">C1SCF055_LOCUS31014</name>
</gene>
<feature type="compositionally biased region" description="Low complexity" evidence="1">
    <location>
        <begin position="253"/>
        <end position="264"/>
    </location>
</feature>
<proteinExistence type="predicted"/>
<evidence type="ECO:0000256" key="1">
    <source>
        <dbReference type="SAM" id="MobiDB-lite"/>
    </source>
</evidence>
<protein>
    <submittedName>
        <fullName evidence="2">Uncharacterized protein</fullName>
    </submittedName>
</protein>
<organism evidence="2">
    <name type="scientific">Cladocopium goreaui</name>
    <dbReference type="NCBI Taxonomy" id="2562237"/>
    <lineage>
        <taxon>Eukaryota</taxon>
        <taxon>Sar</taxon>
        <taxon>Alveolata</taxon>
        <taxon>Dinophyceae</taxon>
        <taxon>Suessiales</taxon>
        <taxon>Symbiodiniaceae</taxon>
        <taxon>Cladocopium</taxon>
    </lineage>
</organism>
<evidence type="ECO:0000313" key="4">
    <source>
        <dbReference type="Proteomes" id="UP001152797"/>
    </source>
</evidence>
<reference evidence="3 4" key="2">
    <citation type="submission" date="2024-05" db="EMBL/GenBank/DDBJ databases">
        <authorList>
            <person name="Chen Y."/>
            <person name="Shah S."/>
            <person name="Dougan E. K."/>
            <person name="Thang M."/>
            <person name="Chan C."/>
        </authorList>
    </citation>
    <scope>NUCLEOTIDE SEQUENCE [LARGE SCALE GENOMIC DNA]</scope>
</reference>
<feature type="region of interest" description="Disordered" evidence="1">
    <location>
        <begin position="253"/>
        <end position="272"/>
    </location>
</feature>
<comment type="caution">
    <text evidence="2">The sequence shown here is derived from an EMBL/GenBank/DDBJ whole genome shotgun (WGS) entry which is preliminary data.</text>
</comment>
<dbReference type="EMBL" id="CAMXCT030003591">
    <property type="protein sequence ID" value="CAL4792588.1"/>
    <property type="molecule type" value="Genomic_DNA"/>
</dbReference>
<sequence>MVHVPSADLSPEELAKLRFLAARHFRFAQLRCKALTTPLPDEPGESTQKDLVDQLGSSVPDLLLWLVAQAERCPVPGGWRRLNDGDLYIDEFSCQPPRTVHPMLGHFLRLATCVVALPKTSRQQVIMELSCFRKELKAESYSLCQQYESPQACGLQEWYHKQSGWFTCTDPLKAHRYLMTVVNELESKLLPSVKDECPPSSCLPTIKVRYEIPEAVEIETNEMKGPEVVQLHSDHPGLGCSVFDISQSRILKSPKKSSISSPESTLGSTLGADGRTELECQYEQNWSSLVSPSKISTQTPQTLPSGSDSDSTCLRSKQNANWANVDGARAWVVSDESRKDFRPPSSWAPLGAESAVSSPSSADPEMTFRHEVRTKLNSRGEGL</sequence>
<accession>A0A9P1GC17</accession>
<name>A0A9P1GC17_9DINO</name>
<evidence type="ECO:0000313" key="3">
    <source>
        <dbReference type="EMBL" id="CAL4792588.1"/>
    </source>
</evidence>
<evidence type="ECO:0000313" key="2">
    <source>
        <dbReference type="EMBL" id="CAI4005276.1"/>
    </source>
</evidence>
<dbReference type="EMBL" id="CAMXCT010003591">
    <property type="protein sequence ID" value="CAI4005276.1"/>
    <property type="molecule type" value="Genomic_DNA"/>
</dbReference>
<dbReference type="Proteomes" id="UP001152797">
    <property type="component" value="Unassembled WGS sequence"/>
</dbReference>
<feature type="region of interest" description="Disordered" evidence="1">
    <location>
        <begin position="335"/>
        <end position="369"/>
    </location>
</feature>